<dbReference type="EMBL" id="JAAOYM010000001">
    <property type="protein sequence ID" value="NIJ11963.1"/>
    <property type="molecule type" value="Genomic_DNA"/>
</dbReference>
<organism evidence="6 7">
    <name type="scientific">Saccharomonospora amisosensis</name>
    <dbReference type="NCBI Taxonomy" id="1128677"/>
    <lineage>
        <taxon>Bacteria</taxon>
        <taxon>Bacillati</taxon>
        <taxon>Actinomycetota</taxon>
        <taxon>Actinomycetes</taxon>
        <taxon>Pseudonocardiales</taxon>
        <taxon>Pseudonocardiaceae</taxon>
        <taxon>Saccharomonospora</taxon>
    </lineage>
</organism>
<evidence type="ECO:0000313" key="6">
    <source>
        <dbReference type="EMBL" id="NIJ11963.1"/>
    </source>
</evidence>
<proteinExistence type="inferred from homology"/>
<keyword evidence="3" id="KW-0479">Metal-binding</keyword>
<accession>A0A7X5ZQL3</accession>
<dbReference type="InterPro" id="IPR023572">
    <property type="entry name" value="Archease_dom"/>
</dbReference>
<gene>
    <name evidence="6" type="ORF">FHU38_002307</name>
</gene>
<dbReference type="Pfam" id="PF01951">
    <property type="entry name" value="Archease"/>
    <property type="match status" value="1"/>
</dbReference>
<evidence type="ECO:0000256" key="1">
    <source>
        <dbReference type="ARBA" id="ARBA00007963"/>
    </source>
</evidence>
<comment type="similarity">
    <text evidence="1">Belongs to the archease family.</text>
</comment>
<keyword evidence="4" id="KW-0106">Calcium</keyword>
<dbReference type="GO" id="GO:0046872">
    <property type="term" value="F:metal ion binding"/>
    <property type="evidence" value="ECO:0007669"/>
    <property type="project" value="UniProtKB-KW"/>
</dbReference>
<dbReference type="InterPro" id="IPR036820">
    <property type="entry name" value="Archease_dom_sf"/>
</dbReference>
<dbReference type="SUPFAM" id="SSF69819">
    <property type="entry name" value="MTH1598-like"/>
    <property type="match status" value="1"/>
</dbReference>
<dbReference type="Proteomes" id="UP000545493">
    <property type="component" value="Unassembled WGS sequence"/>
</dbReference>
<name>A0A7X5ZQL3_9PSEU</name>
<evidence type="ECO:0000256" key="4">
    <source>
        <dbReference type="ARBA" id="ARBA00022837"/>
    </source>
</evidence>
<reference evidence="6 7" key="1">
    <citation type="submission" date="2020-03" db="EMBL/GenBank/DDBJ databases">
        <title>Sequencing the genomes of 1000 actinobacteria strains.</title>
        <authorList>
            <person name="Klenk H.-P."/>
        </authorList>
    </citation>
    <scope>NUCLEOTIDE SEQUENCE [LARGE SCALE GENOMIC DNA]</scope>
    <source>
        <strain evidence="6 7">DSM 45685</strain>
    </source>
</reference>
<evidence type="ECO:0000313" key="7">
    <source>
        <dbReference type="Proteomes" id="UP000545493"/>
    </source>
</evidence>
<dbReference type="Gene3D" id="3.55.10.10">
    <property type="entry name" value="Archease domain"/>
    <property type="match status" value="1"/>
</dbReference>
<comment type="caution">
    <text evidence="6">The sequence shown here is derived from an EMBL/GenBank/DDBJ whole genome shotgun (WGS) entry which is preliminary data.</text>
</comment>
<evidence type="ECO:0000256" key="2">
    <source>
        <dbReference type="ARBA" id="ARBA00022694"/>
    </source>
</evidence>
<dbReference type="GO" id="GO:0008033">
    <property type="term" value="P:tRNA processing"/>
    <property type="evidence" value="ECO:0007669"/>
    <property type="project" value="UniProtKB-KW"/>
</dbReference>
<sequence>MTAGSGAGHRSVAHTADLRIEAWAPTRERCIAEAVHGMVDSFAEAELPPPDTTVECVVAGERDEDLLVGVLDEVIYRMETRGELPVATEVSPTEKGVRVLFRMVDSAAVASTGSVPKAVSLHELRIAPDADGWSCSVTIDV</sequence>
<keyword evidence="2" id="KW-0819">tRNA processing</keyword>
<keyword evidence="7" id="KW-1185">Reference proteome</keyword>
<dbReference type="RefSeq" id="WP_167170015.1">
    <property type="nucleotide sequence ID" value="NZ_JAAOYM010000001.1"/>
</dbReference>
<protein>
    <submittedName>
        <fullName evidence="6">SHS2 domain-containing protein</fullName>
    </submittedName>
</protein>
<evidence type="ECO:0000259" key="5">
    <source>
        <dbReference type="Pfam" id="PF01951"/>
    </source>
</evidence>
<feature type="domain" description="Archease" evidence="5">
    <location>
        <begin position="11"/>
        <end position="141"/>
    </location>
</feature>
<dbReference type="AlphaFoldDB" id="A0A7X5ZQL3"/>
<evidence type="ECO:0000256" key="3">
    <source>
        <dbReference type="ARBA" id="ARBA00022723"/>
    </source>
</evidence>